<sequence>MRLDISSGFVAKASALVAKTVGKPESYVAVFVKPDSPASFGGSQEPCAFIELQSIGGFGSKTNQIADSLTTFIHNELKIDTDRFYINFVDLKASNLAHNGQTFG</sequence>
<dbReference type="GO" id="GO:0004167">
    <property type="term" value="F:dopachrome isomerase activity"/>
    <property type="evidence" value="ECO:0007669"/>
    <property type="project" value="UniProtKB-EC"/>
</dbReference>
<keyword evidence="4" id="KW-0964">Secreted</keyword>
<evidence type="ECO:0000256" key="6">
    <source>
        <dbReference type="ARBA" id="ARBA00036735"/>
    </source>
</evidence>
<organism evidence="13 14">
    <name type="scientific">Ditylenchus dipsaci</name>
    <dbReference type="NCBI Taxonomy" id="166011"/>
    <lineage>
        <taxon>Eukaryota</taxon>
        <taxon>Metazoa</taxon>
        <taxon>Ecdysozoa</taxon>
        <taxon>Nematoda</taxon>
        <taxon>Chromadorea</taxon>
        <taxon>Rhabditida</taxon>
        <taxon>Tylenchina</taxon>
        <taxon>Tylenchomorpha</taxon>
        <taxon>Sphaerularioidea</taxon>
        <taxon>Anguinidae</taxon>
        <taxon>Anguininae</taxon>
        <taxon>Ditylenchus</taxon>
    </lineage>
</organism>
<evidence type="ECO:0000256" key="8">
    <source>
        <dbReference type="ARBA" id="ARBA00038932"/>
    </source>
</evidence>
<dbReference type="Gene3D" id="3.30.429.10">
    <property type="entry name" value="Macrophage Migration Inhibitory Factor"/>
    <property type="match status" value="1"/>
</dbReference>
<accession>A0A915CXU6</accession>
<protein>
    <recommendedName>
        <fullName evidence="12">L-dopachrome isomerase</fullName>
        <ecNumber evidence="9">5.3.2.1</ecNumber>
        <ecNumber evidence="8">5.3.3.12</ecNumber>
    </recommendedName>
    <alternativeName>
        <fullName evidence="10">L-dopachrome tautomerase</fullName>
    </alternativeName>
    <alternativeName>
        <fullName evidence="11">Phenylpyruvate tautomerase</fullName>
    </alternativeName>
</protein>
<evidence type="ECO:0000256" key="12">
    <source>
        <dbReference type="ARBA" id="ARBA00042730"/>
    </source>
</evidence>
<dbReference type="SUPFAM" id="SSF55331">
    <property type="entry name" value="Tautomerase/MIF"/>
    <property type="match status" value="1"/>
</dbReference>
<comment type="catalytic activity">
    <reaction evidence="7">
        <text>L-dopachrome = 5,6-dihydroxyindole-2-carboxylate</text>
        <dbReference type="Rhea" id="RHEA:13041"/>
        <dbReference type="ChEBI" id="CHEBI:16875"/>
        <dbReference type="ChEBI" id="CHEBI:57509"/>
        <dbReference type="EC" id="5.3.3.12"/>
    </reaction>
</comment>
<dbReference type="AlphaFoldDB" id="A0A915CXU6"/>
<keyword evidence="13" id="KW-1185">Reference proteome</keyword>
<keyword evidence="5" id="KW-0413">Isomerase</keyword>
<evidence type="ECO:0000313" key="13">
    <source>
        <dbReference type="Proteomes" id="UP000887574"/>
    </source>
</evidence>
<dbReference type="EC" id="5.3.2.1" evidence="9"/>
<dbReference type="EC" id="5.3.3.12" evidence="8"/>
<evidence type="ECO:0000256" key="10">
    <source>
        <dbReference type="ARBA" id="ARBA00041631"/>
    </source>
</evidence>
<evidence type="ECO:0000256" key="11">
    <source>
        <dbReference type="ARBA" id="ARBA00041912"/>
    </source>
</evidence>
<comment type="similarity">
    <text evidence="2">Belongs to the MIF family.</text>
</comment>
<dbReference type="InterPro" id="IPR014347">
    <property type="entry name" value="Tautomerase/MIF_sf"/>
</dbReference>
<evidence type="ECO:0000313" key="14">
    <source>
        <dbReference type="WBParaSite" id="jg13295"/>
    </source>
</evidence>
<comment type="catalytic activity">
    <reaction evidence="6">
        <text>3-phenylpyruvate = enol-phenylpyruvate</text>
        <dbReference type="Rhea" id="RHEA:17097"/>
        <dbReference type="ChEBI" id="CHEBI:16815"/>
        <dbReference type="ChEBI" id="CHEBI:18005"/>
        <dbReference type="EC" id="5.3.2.1"/>
    </reaction>
</comment>
<evidence type="ECO:0000256" key="2">
    <source>
        <dbReference type="ARBA" id="ARBA00005851"/>
    </source>
</evidence>
<dbReference type="Proteomes" id="UP000887574">
    <property type="component" value="Unplaced"/>
</dbReference>
<evidence type="ECO:0000256" key="9">
    <source>
        <dbReference type="ARBA" id="ARBA00039086"/>
    </source>
</evidence>
<proteinExistence type="inferred from homology"/>
<dbReference type="PANTHER" id="PTHR11954:SF6">
    <property type="entry name" value="MACROPHAGE MIGRATION INHIBITORY FACTOR"/>
    <property type="match status" value="1"/>
</dbReference>
<dbReference type="Pfam" id="PF01187">
    <property type="entry name" value="MIF"/>
    <property type="match status" value="1"/>
</dbReference>
<dbReference type="PANTHER" id="PTHR11954">
    <property type="entry name" value="D-DOPACHROME DECARBOXYLASE"/>
    <property type="match status" value="1"/>
</dbReference>
<dbReference type="GO" id="GO:0050178">
    <property type="term" value="F:phenylpyruvate tautomerase activity"/>
    <property type="evidence" value="ECO:0007669"/>
    <property type="project" value="UniProtKB-EC"/>
</dbReference>
<dbReference type="GO" id="GO:0005615">
    <property type="term" value="C:extracellular space"/>
    <property type="evidence" value="ECO:0007669"/>
    <property type="project" value="UniProtKB-KW"/>
</dbReference>
<evidence type="ECO:0000256" key="1">
    <source>
        <dbReference type="ARBA" id="ARBA00004613"/>
    </source>
</evidence>
<evidence type="ECO:0000256" key="3">
    <source>
        <dbReference type="ARBA" id="ARBA00022514"/>
    </source>
</evidence>
<reference evidence="14" key="1">
    <citation type="submission" date="2022-11" db="UniProtKB">
        <authorList>
            <consortium name="WormBaseParasite"/>
        </authorList>
    </citation>
    <scope>IDENTIFICATION</scope>
</reference>
<name>A0A915CXU6_9BILA</name>
<evidence type="ECO:0000256" key="5">
    <source>
        <dbReference type="ARBA" id="ARBA00023235"/>
    </source>
</evidence>
<dbReference type="InterPro" id="IPR001398">
    <property type="entry name" value="Macrophage_inhib_fac"/>
</dbReference>
<evidence type="ECO:0000256" key="4">
    <source>
        <dbReference type="ARBA" id="ARBA00022525"/>
    </source>
</evidence>
<keyword evidence="3" id="KW-0202">Cytokine</keyword>
<dbReference type="GO" id="GO:0005125">
    <property type="term" value="F:cytokine activity"/>
    <property type="evidence" value="ECO:0007669"/>
    <property type="project" value="UniProtKB-KW"/>
</dbReference>
<dbReference type="WBParaSite" id="jg13295">
    <property type="protein sequence ID" value="jg13295"/>
    <property type="gene ID" value="jg13295"/>
</dbReference>
<evidence type="ECO:0000256" key="7">
    <source>
        <dbReference type="ARBA" id="ARBA00036823"/>
    </source>
</evidence>
<comment type="subcellular location">
    <subcellularLocation>
        <location evidence="1">Secreted</location>
    </subcellularLocation>
</comment>